<dbReference type="KEGG" id="tae:TepiRe1_1465"/>
<protein>
    <submittedName>
        <fullName evidence="1">Uncharacterized protein</fullName>
    </submittedName>
</protein>
<dbReference type="HOGENOM" id="CLU_065107_0_0_9"/>
<organism evidence="1 2">
    <name type="scientific">Tepidanaerobacter acetatoxydans (strain DSM 21804 / JCM 16047 / Re1)</name>
    <dbReference type="NCBI Taxonomy" id="1209989"/>
    <lineage>
        <taxon>Bacteria</taxon>
        <taxon>Bacillati</taxon>
        <taxon>Bacillota</taxon>
        <taxon>Clostridia</taxon>
        <taxon>Thermosediminibacterales</taxon>
        <taxon>Tepidanaerobacteraceae</taxon>
        <taxon>Tepidanaerobacter</taxon>
    </lineage>
</organism>
<dbReference type="STRING" id="1209989.TepRe1_1353"/>
<dbReference type="OrthoDB" id="9783544at2"/>
<dbReference type="KEGG" id="tep:TepRe1_1353"/>
<dbReference type="eggNOG" id="ENOG502Z9AE">
    <property type="taxonomic scope" value="Bacteria"/>
</dbReference>
<reference evidence="2" key="1">
    <citation type="journal article" date="2013" name="Genome Announc.">
        <title>First genome sequence of a syntrophic acetate-oxidizing bacterium, Tepidanaerobacter acetatoxydans strain Re1.</title>
        <authorList>
            <person name="Manzoor S."/>
            <person name="Bongcam-Rudloff E."/>
            <person name="Schnurer A."/>
            <person name="Muller B."/>
        </authorList>
    </citation>
    <scope>NUCLEOTIDE SEQUENCE [LARGE SCALE GENOMIC DNA]</scope>
    <source>
        <strain evidence="2">Re1</strain>
    </source>
</reference>
<accession>F4LUX3</accession>
<sequence length="361" mass="39519">MGIAIGIAGTAKNTGKTTTTSAILDELYKHEIQVALTSIGYDGEEIDNITGLPKPRLFVKKNTILATAQKCLEAGNADCDILETTDISTPLGKVCIVKVIKEGLAVVAGPNKGSQLNYIKSRMFNDLNCKVILVDGALNRLAPMIETDGIIIATGASRNTDIDVLVEETKALYELLNLPMTSKDDIQFLSDISKIALVPKDSNAKTVFLKYGSLIDNEIVNEIADIIKEIDIQVIFIPALISEFALKMLNDSVGNSWANKDLIISDPIKLIIGGNPETMLKEVNRIKCNDGNIKALKNIPLLAITVNPFYPKYRFDKSSYEPGYTNKKKLLNKMRASIKVPVIDIKQEGPSRLLESILSRI</sequence>
<dbReference type="SUPFAM" id="SSF52540">
    <property type="entry name" value="P-loop containing nucleoside triphosphate hydrolases"/>
    <property type="match status" value="1"/>
</dbReference>
<dbReference type="InterPro" id="IPR027417">
    <property type="entry name" value="P-loop_NTPase"/>
</dbReference>
<proteinExistence type="predicted"/>
<evidence type="ECO:0000313" key="1">
    <source>
        <dbReference type="EMBL" id="CDI40702.1"/>
    </source>
</evidence>
<dbReference type="Proteomes" id="UP000010802">
    <property type="component" value="Chromosome"/>
</dbReference>
<dbReference type="EMBL" id="HF563609">
    <property type="protein sequence ID" value="CDI40702.1"/>
    <property type="molecule type" value="Genomic_DNA"/>
</dbReference>
<name>F4LUX3_TEPAE</name>
<dbReference type="RefSeq" id="WP_013778422.1">
    <property type="nucleotide sequence ID" value="NC_015519.1"/>
</dbReference>
<dbReference type="AlphaFoldDB" id="F4LUX3"/>
<evidence type="ECO:0000313" key="2">
    <source>
        <dbReference type="Proteomes" id="UP000010802"/>
    </source>
</evidence>
<gene>
    <name evidence="1" type="ordered locus">TEPIRE1_1465</name>
</gene>
<keyword evidence="2" id="KW-1185">Reference proteome</keyword>